<organism evidence="1 2">
    <name type="scientific">Aphis glycines</name>
    <name type="common">Soybean aphid</name>
    <dbReference type="NCBI Taxonomy" id="307491"/>
    <lineage>
        <taxon>Eukaryota</taxon>
        <taxon>Metazoa</taxon>
        <taxon>Ecdysozoa</taxon>
        <taxon>Arthropoda</taxon>
        <taxon>Hexapoda</taxon>
        <taxon>Insecta</taxon>
        <taxon>Pterygota</taxon>
        <taxon>Neoptera</taxon>
        <taxon>Paraneoptera</taxon>
        <taxon>Hemiptera</taxon>
        <taxon>Sternorrhyncha</taxon>
        <taxon>Aphidomorpha</taxon>
        <taxon>Aphidoidea</taxon>
        <taxon>Aphididae</taxon>
        <taxon>Aphidini</taxon>
        <taxon>Aphis</taxon>
        <taxon>Aphis</taxon>
    </lineage>
</organism>
<evidence type="ECO:0000313" key="2">
    <source>
        <dbReference type="Proteomes" id="UP000475862"/>
    </source>
</evidence>
<dbReference type="AlphaFoldDB" id="A0A6G0T6V6"/>
<protein>
    <submittedName>
        <fullName evidence="1">Uncharacterized protein</fullName>
    </submittedName>
</protein>
<name>A0A6G0T6V6_APHGL</name>
<accession>A0A6G0T6V6</accession>
<proteinExistence type="predicted"/>
<sequence>MENPHFILQIFDNKPLRAIGLISDLIKICDRVGPCCIIVFSSKSKRRKCRNPIFIVTEKYNEIAFQFERSSLSVSTVRQLYSLSKNLEKSKGNALINSNVAYWPIDSLRLDEGLLFYFYNSFENTGFGGGPEPLLSRFDTNKCMVKLMHEKNIHPAICFENSPIDIIKINFDRMVVLAFSIDIASNCLSQNKDIKQLTVGGLVAQSHTYSLTLVYKTCTLSSPCSGRNQIIVEFNKDHDPPYNVYIESTMNQLLLSTYMRCDNGLVLWGLMYRSLHSNYDCRLTYLILRLHKMFSYAVQFDPTQSTVAVVSRYSGQGRCIMMLANQTSRDRHTHTHIRSKT</sequence>
<reference evidence="1 2" key="1">
    <citation type="submission" date="2019-08" db="EMBL/GenBank/DDBJ databases">
        <title>The genome of the soybean aphid Biotype 1, its phylome, world population structure and adaptation to the North American continent.</title>
        <authorList>
            <person name="Giordano R."/>
            <person name="Donthu R.K."/>
            <person name="Hernandez A.G."/>
            <person name="Wright C.L."/>
            <person name="Zimin A.V."/>
        </authorList>
    </citation>
    <scope>NUCLEOTIDE SEQUENCE [LARGE SCALE GENOMIC DNA]</scope>
    <source>
        <tissue evidence="1">Whole aphids</tissue>
    </source>
</reference>
<comment type="caution">
    <text evidence="1">The sequence shown here is derived from an EMBL/GenBank/DDBJ whole genome shotgun (WGS) entry which is preliminary data.</text>
</comment>
<evidence type="ECO:0000313" key="1">
    <source>
        <dbReference type="EMBL" id="KAE9526988.1"/>
    </source>
</evidence>
<gene>
    <name evidence="1" type="ORF">AGLY_013636</name>
</gene>
<dbReference type="EMBL" id="VYZN01000054">
    <property type="protein sequence ID" value="KAE9526988.1"/>
    <property type="molecule type" value="Genomic_DNA"/>
</dbReference>
<dbReference type="Proteomes" id="UP000475862">
    <property type="component" value="Unassembled WGS sequence"/>
</dbReference>
<keyword evidence="2" id="KW-1185">Reference proteome</keyword>